<organism evidence="5">
    <name type="scientific">Darwinula stevensoni</name>
    <dbReference type="NCBI Taxonomy" id="69355"/>
    <lineage>
        <taxon>Eukaryota</taxon>
        <taxon>Metazoa</taxon>
        <taxon>Ecdysozoa</taxon>
        <taxon>Arthropoda</taxon>
        <taxon>Crustacea</taxon>
        <taxon>Oligostraca</taxon>
        <taxon>Ostracoda</taxon>
        <taxon>Podocopa</taxon>
        <taxon>Podocopida</taxon>
        <taxon>Darwinulocopina</taxon>
        <taxon>Darwinuloidea</taxon>
        <taxon>Darwinulidae</taxon>
        <taxon>Darwinula</taxon>
    </lineage>
</organism>
<dbReference type="Proteomes" id="UP000677054">
    <property type="component" value="Unassembled WGS sequence"/>
</dbReference>
<dbReference type="EMBL" id="LR899630">
    <property type="protein sequence ID" value="CAD7241241.1"/>
    <property type="molecule type" value="Genomic_DNA"/>
</dbReference>
<feature type="domain" description="Caspase family p10" evidence="3">
    <location>
        <begin position="363"/>
        <end position="439"/>
    </location>
</feature>
<gene>
    <name evidence="5" type="ORF">DSTB1V02_LOCUS1241</name>
</gene>
<evidence type="ECO:0000256" key="1">
    <source>
        <dbReference type="ARBA" id="ARBA00010134"/>
    </source>
</evidence>
<dbReference type="PROSITE" id="PS01121">
    <property type="entry name" value="CASPASE_HIS"/>
    <property type="match status" value="1"/>
</dbReference>
<dbReference type="EMBL" id="CAJPEV010000113">
    <property type="protein sequence ID" value="CAG0880768.1"/>
    <property type="molecule type" value="Genomic_DNA"/>
</dbReference>
<dbReference type="PANTHER" id="PTHR10454">
    <property type="entry name" value="CASPASE"/>
    <property type="match status" value="1"/>
</dbReference>
<proteinExistence type="inferred from homology"/>
<dbReference type="PRINTS" id="PR00376">
    <property type="entry name" value="IL1BCENZYME"/>
</dbReference>
<dbReference type="PROSITE" id="PS50207">
    <property type="entry name" value="CASPASE_P10"/>
    <property type="match status" value="1"/>
</dbReference>
<evidence type="ECO:0000259" key="3">
    <source>
        <dbReference type="PROSITE" id="PS50207"/>
    </source>
</evidence>
<dbReference type="GO" id="GO:0006508">
    <property type="term" value="P:proteolysis"/>
    <property type="evidence" value="ECO:0007669"/>
    <property type="project" value="InterPro"/>
</dbReference>
<dbReference type="OrthoDB" id="6116485at2759"/>
<dbReference type="AlphaFoldDB" id="A0A7R8WZP1"/>
<name>A0A7R8WZP1_9CRUS</name>
<dbReference type="InterPro" id="IPR011600">
    <property type="entry name" value="Pept_C14_caspase"/>
</dbReference>
<accession>A0A7R8WZP1</accession>
<dbReference type="PROSITE" id="PS50208">
    <property type="entry name" value="CASPASE_P20"/>
    <property type="match status" value="1"/>
</dbReference>
<dbReference type="SMART" id="SM00115">
    <property type="entry name" value="CASc"/>
    <property type="match status" value="1"/>
</dbReference>
<dbReference type="InterPro" id="IPR002138">
    <property type="entry name" value="Pept_C14_p10"/>
</dbReference>
<protein>
    <submittedName>
        <fullName evidence="5">Uncharacterized protein</fullName>
    </submittedName>
</protein>
<dbReference type="InterPro" id="IPR016129">
    <property type="entry name" value="Caspase_his_AS"/>
</dbReference>
<dbReference type="InterPro" id="IPR029030">
    <property type="entry name" value="Caspase-like_dom_sf"/>
</dbReference>
<dbReference type="InterPro" id="IPR001309">
    <property type="entry name" value="Pept_C14_p20"/>
</dbReference>
<sequence length="449" mass="50982">MVEECRWLGEAPDDPCLDKTRRLVIPCLRRIQLDSSSSFPRSSARVEKMQAAALDSSPSTLRILHVLDDARKSESARWSKRDRAFQKDRRLRSRAARENPVDSVDWNVPGTDERYYFTHERKTAVQPAYRANAMWNPRGVIPVGVPRQAREYKMDHPRRGKALLFNQKTFQSDLDLGVRGGTDKDRDALLCVLGFLRFEIHLFEDKSLKEIKEVIDNVAAENHEQHDCLVVCFLSHGEHGLVYACDQAFQPSCLWVPFAADLCPTLAGKPKLCFIQACQGKLADEGVTLKCNLTDTDSRQEADSYRIPVFADFLIAYSTVPGTMLVHLHLTKSVDTMVLNTTGILNLLDVCVPTQASVTLLNGYYSWRNTLNGSWFVQALCEVLLDHSHEEDLMSMMTEVARRVAFDFESNLPMDAKMHRKKQVPFLTSTLTRRVFFDTVRSSVIPIPS</sequence>
<dbReference type="Gene3D" id="3.40.50.1460">
    <property type="match status" value="1"/>
</dbReference>
<evidence type="ECO:0000313" key="6">
    <source>
        <dbReference type="Proteomes" id="UP000677054"/>
    </source>
</evidence>
<comment type="similarity">
    <text evidence="1 2">Belongs to the peptidase C14A family.</text>
</comment>
<evidence type="ECO:0000313" key="5">
    <source>
        <dbReference type="EMBL" id="CAD7241241.1"/>
    </source>
</evidence>
<evidence type="ECO:0000259" key="4">
    <source>
        <dbReference type="PROSITE" id="PS50208"/>
    </source>
</evidence>
<keyword evidence="6" id="KW-1185">Reference proteome</keyword>
<dbReference type="Pfam" id="PF00656">
    <property type="entry name" value="Peptidase_C14"/>
    <property type="match status" value="2"/>
</dbReference>
<dbReference type="GO" id="GO:0004197">
    <property type="term" value="F:cysteine-type endopeptidase activity"/>
    <property type="evidence" value="ECO:0007669"/>
    <property type="project" value="InterPro"/>
</dbReference>
<dbReference type="InterPro" id="IPR015917">
    <property type="entry name" value="Pept_C14A"/>
</dbReference>
<dbReference type="PANTHER" id="PTHR10454:SF245">
    <property type="entry name" value="CASPASE-RELATED"/>
    <property type="match status" value="1"/>
</dbReference>
<evidence type="ECO:0000256" key="2">
    <source>
        <dbReference type="RuleBase" id="RU003971"/>
    </source>
</evidence>
<dbReference type="InterPro" id="IPR002398">
    <property type="entry name" value="Pept_C14"/>
</dbReference>
<feature type="domain" description="Caspase family p20" evidence="4">
    <location>
        <begin position="158"/>
        <end position="282"/>
    </location>
</feature>
<dbReference type="GO" id="GO:0043525">
    <property type="term" value="P:positive regulation of neuron apoptotic process"/>
    <property type="evidence" value="ECO:0007669"/>
    <property type="project" value="TreeGrafter"/>
</dbReference>
<dbReference type="GO" id="GO:0005737">
    <property type="term" value="C:cytoplasm"/>
    <property type="evidence" value="ECO:0007669"/>
    <property type="project" value="TreeGrafter"/>
</dbReference>
<dbReference type="SUPFAM" id="SSF52129">
    <property type="entry name" value="Caspase-like"/>
    <property type="match status" value="2"/>
</dbReference>
<dbReference type="CDD" id="cd00032">
    <property type="entry name" value="CASc"/>
    <property type="match status" value="1"/>
</dbReference>
<reference evidence="5" key="1">
    <citation type="submission" date="2020-11" db="EMBL/GenBank/DDBJ databases">
        <authorList>
            <person name="Tran Van P."/>
        </authorList>
    </citation>
    <scope>NUCLEOTIDE SEQUENCE</scope>
</reference>
<dbReference type="GO" id="GO:0006915">
    <property type="term" value="P:apoptotic process"/>
    <property type="evidence" value="ECO:0007669"/>
    <property type="project" value="TreeGrafter"/>
</dbReference>